<evidence type="ECO:0000256" key="9">
    <source>
        <dbReference type="ARBA" id="ARBA00023180"/>
    </source>
</evidence>
<evidence type="ECO:0000256" key="8">
    <source>
        <dbReference type="ARBA" id="ARBA00023170"/>
    </source>
</evidence>
<evidence type="ECO:0000256" key="10">
    <source>
        <dbReference type="ARBA" id="ARBA00023286"/>
    </source>
</evidence>
<dbReference type="InterPro" id="IPR019594">
    <property type="entry name" value="Glu/Gly-bd"/>
</dbReference>
<keyword evidence="14" id="KW-1015">Disulfide bond</keyword>
<keyword evidence="5 15" id="KW-1133">Transmembrane helix</keyword>
<sequence>MLTSGGCVALVLLQIVYKVDLLPTFKIATIIQDGAWPAISPEALLSDEVWPGLHSEALNNDAVQLDVMNATFSDGTMELTRKVCKLVDEDVDGFILFVDCKTANILDKQMILRYIPSVVVIRSFCHVTSTSMIQLRQDCSNSNTLLADIAVNRQWRNVLLYHDRTYNSACITDLIRQLSLKPVSTRMVQTENYHGPEQYIKFVSKYKPDGICVITSSGKLEKILFQAKTEEVLHFPWILLSEDQRIVDLNGSEYSDVNIILLEQQSTGPGLETCEHDYPPEMEFTNYLADAKLKMLDLFSTTVTKNNITSFKPLSCFNHKHTSMFNRTVIMKTAKEGSHIAGYKYQICSVENGLINKWKHMGSWSEKTGISLKQFKLFGNDFLDLRNATLKVAAVPLDPMVFFNTDENNKTTYTGLCIDILDQLALKLNFNYEIVTPADNAYGSLEDDGTWNGMVGMVMRKEADFAAGPFTITAARESVIDFTKTYMEEGVGILTLRPQVEANKEYKMFKPLSVTVWILIGVAIIVVGVVMFIVNRYSPCSTELEEHQHYLETENLSSSMWLIYGAFVEQGGDAQPRSLSGRVMLSFWWIFTILMAATYTANLAAYLTVTIIDSPINSLEELARHENIRPLIFTGANLHTLFQTAKTSVYRQIWTKMDDMPKANHLDTILSYVRTNEYALLLDHSVLDYIMLQDCKTYAVADETFNKAGYGFVLPEHSNYLNAFNIAIMKMTEAGLIQKWREIWWPKSESDSCTSTDRSGSAQSLGLDSLYGLFYVYFGVVGIAVLSFIVELICSTKTCRQYIAVALVKLSSFRGKVDDRNRENTSKEES</sequence>
<feature type="domain" description="Ionotropic glutamate receptor C-terminal" evidence="17">
    <location>
        <begin position="389"/>
        <end position="747"/>
    </location>
</feature>
<comment type="caution">
    <text evidence="19">The sequence shown here is derived from an EMBL/GenBank/DDBJ whole genome shotgun (WGS) entry which is preliminary data.</text>
</comment>
<feature type="transmembrane region" description="Helical" evidence="15">
    <location>
        <begin position="587"/>
        <end position="612"/>
    </location>
</feature>
<dbReference type="PANTHER" id="PTHR18966">
    <property type="entry name" value="IONOTROPIC GLUTAMATE RECEPTOR"/>
    <property type="match status" value="1"/>
</dbReference>
<feature type="transmembrane region" description="Helical" evidence="15">
    <location>
        <begin position="514"/>
        <end position="534"/>
    </location>
</feature>
<keyword evidence="2" id="KW-0813">Transport</keyword>
<dbReference type="SMART" id="SM00918">
    <property type="entry name" value="Lig_chan-Glu_bd"/>
    <property type="match status" value="1"/>
</dbReference>
<feature type="binding site" evidence="12">
    <location>
        <position position="471"/>
    </location>
    <ligand>
        <name>L-glutamate</name>
        <dbReference type="ChEBI" id="CHEBI:29985"/>
    </ligand>
</feature>
<evidence type="ECO:0000256" key="1">
    <source>
        <dbReference type="ARBA" id="ARBA00004651"/>
    </source>
</evidence>
<evidence type="ECO:0000256" key="16">
    <source>
        <dbReference type="SAM" id="SignalP"/>
    </source>
</evidence>
<dbReference type="Gene3D" id="1.10.287.70">
    <property type="match status" value="1"/>
</dbReference>
<keyword evidence="9" id="KW-0325">Glycoprotein</keyword>
<feature type="site" description="Crucial to convey clamshell closure to channel opening" evidence="13">
    <location>
        <position position="616"/>
    </location>
</feature>
<dbReference type="GO" id="GO:0038023">
    <property type="term" value="F:signaling receptor activity"/>
    <property type="evidence" value="ECO:0007669"/>
    <property type="project" value="InterPro"/>
</dbReference>
<evidence type="ECO:0000259" key="18">
    <source>
        <dbReference type="SMART" id="SM00918"/>
    </source>
</evidence>
<evidence type="ECO:0000256" key="5">
    <source>
        <dbReference type="ARBA" id="ARBA00022989"/>
    </source>
</evidence>
<dbReference type="GO" id="GO:0005886">
    <property type="term" value="C:plasma membrane"/>
    <property type="evidence" value="ECO:0007669"/>
    <property type="project" value="UniProtKB-SubCell"/>
</dbReference>
<evidence type="ECO:0000256" key="2">
    <source>
        <dbReference type="ARBA" id="ARBA00022448"/>
    </source>
</evidence>
<keyword evidence="8" id="KW-0675">Receptor</keyword>
<reference evidence="19" key="1">
    <citation type="submission" date="2018-11" db="EMBL/GenBank/DDBJ databases">
        <authorList>
            <person name="Alioto T."/>
            <person name="Alioto T."/>
        </authorList>
    </citation>
    <scope>NUCLEOTIDE SEQUENCE</scope>
</reference>
<dbReference type="Gene3D" id="3.40.50.2300">
    <property type="match status" value="2"/>
</dbReference>
<keyword evidence="10" id="KW-1071">Ligand-gated ion channel</keyword>
<dbReference type="AlphaFoldDB" id="A0A8B6CI50"/>
<keyword evidence="16" id="KW-0732">Signal</keyword>
<dbReference type="GO" id="GO:0015276">
    <property type="term" value="F:ligand-gated monoatomic ion channel activity"/>
    <property type="evidence" value="ECO:0007669"/>
    <property type="project" value="InterPro"/>
</dbReference>
<evidence type="ECO:0000256" key="13">
    <source>
        <dbReference type="PIRSR" id="PIRSR601508-2"/>
    </source>
</evidence>
<feature type="binding site" evidence="12">
    <location>
        <position position="469"/>
    </location>
    <ligand>
        <name>L-glutamate</name>
        <dbReference type="ChEBI" id="CHEBI:29985"/>
    </ligand>
</feature>
<evidence type="ECO:0000256" key="7">
    <source>
        <dbReference type="ARBA" id="ARBA00023136"/>
    </source>
</evidence>
<feature type="site" description="Interaction with the cone snail toxin Con-ikot-ikot" evidence="13">
    <location>
        <position position="730"/>
    </location>
</feature>
<keyword evidence="4 15" id="KW-0812">Transmembrane</keyword>
<dbReference type="SMART" id="SM00079">
    <property type="entry name" value="PBPe"/>
    <property type="match status" value="1"/>
</dbReference>
<dbReference type="FunFam" id="1.10.287.70:FF:000143">
    <property type="entry name" value="Probable glutamate receptor"/>
    <property type="match status" value="1"/>
</dbReference>
<dbReference type="PRINTS" id="PR00177">
    <property type="entry name" value="NMDARECEPTOR"/>
</dbReference>
<dbReference type="OrthoDB" id="5984008at2759"/>
<dbReference type="Pfam" id="PF00060">
    <property type="entry name" value="Lig_chan"/>
    <property type="match status" value="1"/>
</dbReference>
<dbReference type="InterPro" id="IPR001508">
    <property type="entry name" value="Iono_Glu_rcpt_met"/>
</dbReference>
<keyword evidence="6" id="KW-0406">Ion transport</keyword>
<comment type="subcellular location">
    <subcellularLocation>
        <location evidence="1">Cell membrane</location>
        <topology evidence="1">Multi-pass membrane protein</topology>
    </subcellularLocation>
</comment>
<keyword evidence="7 15" id="KW-0472">Membrane</keyword>
<gene>
    <name evidence="19" type="ORF">MGAL_10B001990</name>
</gene>
<evidence type="ECO:0000256" key="3">
    <source>
        <dbReference type="ARBA" id="ARBA00022475"/>
    </source>
</evidence>
<dbReference type="Proteomes" id="UP000596742">
    <property type="component" value="Unassembled WGS sequence"/>
</dbReference>
<evidence type="ECO:0000256" key="12">
    <source>
        <dbReference type="PIRSR" id="PIRSR601508-1"/>
    </source>
</evidence>
<evidence type="ECO:0000313" key="19">
    <source>
        <dbReference type="EMBL" id="VDI04989.1"/>
    </source>
</evidence>
<keyword evidence="20" id="KW-1185">Reference proteome</keyword>
<dbReference type="Gene3D" id="3.40.190.10">
    <property type="entry name" value="Periplasmic binding protein-like II"/>
    <property type="match status" value="1"/>
</dbReference>
<feature type="binding site" evidence="12">
    <location>
        <position position="476"/>
    </location>
    <ligand>
        <name>L-glutamate</name>
        <dbReference type="ChEBI" id="CHEBI:29985"/>
    </ligand>
</feature>
<evidence type="ECO:0000313" key="20">
    <source>
        <dbReference type="Proteomes" id="UP000596742"/>
    </source>
</evidence>
<evidence type="ECO:0000256" key="4">
    <source>
        <dbReference type="ARBA" id="ARBA00022692"/>
    </source>
</evidence>
<evidence type="ECO:0000256" key="11">
    <source>
        <dbReference type="ARBA" id="ARBA00023303"/>
    </source>
</evidence>
<dbReference type="SUPFAM" id="SSF53850">
    <property type="entry name" value="Periplasmic binding protein-like II"/>
    <property type="match status" value="1"/>
</dbReference>
<proteinExistence type="predicted"/>
<dbReference type="Pfam" id="PF10613">
    <property type="entry name" value="Lig_chan-Glu_bd"/>
    <property type="match status" value="1"/>
</dbReference>
<dbReference type="FunFam" id="3.40.190.10:FF:000024">
    <property type="entry name" value="Glutamate receptor, ionotropic, delta 1"/>
    <property type="match status" value="1"/>
</dbReference>
<evidence type="ECO:0000259" key="17">
    <source>
        <dbReference type="SMART" id="SM00079"/>
    </source>
</evidence>
<evidence type="ECO:0000256" key="6">
    <source>
        <dbReference type="ARBA" id="ARBA00023065"/>
    </source>
</evidence>
<dbReference type="InterPro" id="IPR015683">
    <property type="entry name" value="Ionotropic_Glu_rcpt"/>
</dbReference>
<feature type="domain" description="Ionotropic glutamate receptor L-glutamate and glycine-binding" evidence="18">
    <location>
        <begin position="399"/>
        <end position="460"/>
    </location>
</feature>
<dbReference type="EMBL" id="UYJE01001771">
    <property type="protein sequence ID" value="VDI04989.1"/>
    <property type="molecule type" value="Genomic_DNA"/>
</dbReference>
<feature type="disulfide bond" evidence="14">
    <location>
        <begin position="695"/>
        <end position="753"/>
    </location>
</feature>
<evidence type="ECO:0000256" key="14">
    <source>
        <dbReference type="PIRSR" id="PIRSR601508-3"/>
    </source>
</evidence>
<feature type="signal peptide" evidence="16">
    <location>
        <begin position="1"/>
        <end position="21"/>
    </location>
</feature>
<dbReference type="InterPro" id="IPR001320">
    <property type="entry name" value="Iontro_rcpt_C"/>
</dbReference>
<feature type="chain" id="PRO_5032699756" evidence="16">
    <location>
        <begin position="22"/>
        <end position="830"/>
    </location>
</feature>
<name>A0A8B6CI50_MYTGA</name>
<keyword evidence="3" id="KW-1003">Cell membrane</keyword>
<evidence type="ECO:0000256" key="15">
    <source>
        <dbReference type="SAM" id="Phobius"/>
    </source>
</evidence>
<organism evidence="19 20">
    <name type="scientific">Mytilus galloprovincialis</name>
    <name type="common">Mediterranean mussel</name>
    <dbReference type="NCBI Taxonomy" id="29158"/>
    <lineage>
        <taxon>Eukaryota</taxon>
        <taxon>Metazoa</taxon>
        <taxon>Spiralia</taxon>
        <taxon>Lophotrochozoa</taxon>
        <taxon>Mollusca</taxon>
        <taxon>Bivalvia</taxon>
        <taxon>Autobranchia</taxon>
        <taxon>Pteriomorphia</taxon>
        <taxon>Mytilida</taxon>
        <taxon>Mytiloidea</taxon>
        <taxon>Mytilidae</taxon>
        <taxon>Mytilinae</taxon>
        <taxon>Mytilus</taxon>
    </lineage>
</organism>
<protein>
    <submittedName>
        <fullName evidence="19">Uncharacterized protein</fullName>
    </submittedName>
</protein>
<keyword evidence="11" id="KW-0407">Ion channel</keyword>
<feature type="transmembrane region" description="Helical" evidence="15">
    <location>
        <begin position="774"/>
        <end position="794"/>
    </location>
</feature>
<accession>A0A8B6CI50</accession>
<feature type="binding site" evidence="12">
    <location>
        <position position="683"/>
    </location>
    <ligand>
        <name>L-glutamate</name>
        <dbReference type="ChEBI" id="CHEBI:29985"/>
    </ligand>
</feature>